<feature type="domain" description="HTH lysR-type" evidence="5">
    <location>
        <begin position="3"/>
        <end position="60"/>
    </location>
</feature>
<dbReference type="PANTHER" id="PTHR30427:SF1">
    <property type="entry name" value="TRANSCRIPTIONAL ACTIVATOR PROTEIN LYSR"/>
    <property type="match status" value="1"/>
</dbReference>
<name>A0A1E7ZCK7_9ALTE</name>
<comment type="caution">
    <text evidence="6">The sequence shown here is derived from an EMBL/GenBank/DDBJ whole genome shotgun (WGS) entry which is preliminary data.</text>
</comment>
<evidence type="ECO:0000256" key="3">
    <source>
        <dbReference type="ARBA" id="ARBA00023125"/>
    </source>
</evidence>
<dbReference type="SUPFAM" id="SSF53850">
    <property type="entry name" value="Periplasmic binding protein-like II"/>
    <property type="match status" value="1"/>
</dbReference>
<dbReference type="PANTHER" id="PTHR30427">
    <property type="entry name" value="TRANSCRIPTIONAL ACTIVATOR PROTEIN LYSR"/>
    <property type="match status" value="1"/>
</dbReference>
<dbReference type="Pfam" id="PF00126">
    <property type="entry name" value="HTH_1"/>
    <property type="match status" value="1"/>
</dbReference>
<dbReference type="PROSITE" id="PS50931">
    <property type="entry name" value="HTH_LYSR"/>
    <property type="match status" value="1"/>
</dbReference>
<organism evidence="6 7">
    <name type="scientific">Alteromonas confluentis</name>
    <dbReference type="NCBI Taxonomy" id="1656094"/>
    <lineage>
        <taxon>Bacteria</taxon>
        <taxon>Pseudomonadati</taxon>
        <taxon>Pseudomonadota</taxon>
        <taxon>Gammaproteobacteria</taxon>
        <taxon>Alteromonadales</taxon>
        <taxon>Alteromonadaceae</taxon>
        <taxon>Alteromonas/Salinimonas group</taxon>
        <taxon>Alteromonas</taxon>
    </lineage>
</organism>
<evidence type="ECO:0000313" key="7">
    <source>
        <dbReference type="Proteomes" id="UP000175691"/>
    </source>
</evidence>
<dbReference type="EMBL" id="MDHN01000015">
    <property type="protein sequence ID" value="OFC71192.1"/>
    <property type="molecule type" value="Genomic_DNA"/>
</dbReference>
<gene>
    <name evidence="6" type="ORF">BFC18_08485</name>
</gene>
<dbReference type="PRINTS" id="PR00039">
    <property type="entry name" value="HTHLYSR"/>
</dbReference>
<evidence type="ECO:0000313" key="6">
    <source>
        <dbReference type="EMBL" id="OFC71192.1"/>
    </source>
</evidence>
<dbReference type="AlphaFoldDB" id="A0A1E7ZCK7"/>
<keyword evidence="4" id="KW-0804">Transcription</keyword>
<dbReference type="Gene3D" id="1.10.10.10">
    <property type="entry name" value="Winged helix-like DNA-binding domain superfamily/Winged helix DNA-binding domain"/>
    <property type="match status" value="1"/>
</dbReference>
<dbReference type="STRING" id="1656094.BFC18_08485"/>
<evidence type="ECO:0000256" key="1">
    <source>
        <dbReference type="ARBA" id="ARBA00009437"/>
    </source>
</evidence>
<evidence type="ECO:0000256" key="4">
    <source>
        <dbReference type="ARBA" id="ARBA00023163"/>
    </source>
</evidence>
<keyword evidence="7" id="KW-1185">Reference proteome</keyword>
<keyword evidence="2" id="KW-0805">Transcription regulation</keyword>
<dbReference type="GO" id="GO:0043565">
    <property type="term" value="F:sequence-specific DNA binding"/>
    <property type="evidence" value="ECO:0007669"/>
    <property type="project" value="TreeGrafter"/>
</dbReference>
<comment type="similarity">
    <text evidence="1">Belongs to the LysR transcriptional regulatory family.</text>
</comment>
<evidence type="ECO:0000256" key="2">
    <source>
        <dbReference type="ARBA" id="ARBA00023015"/>
    </source>
</evidence>
<keyword evidence="3" id="KW-0238">DNA-binding</keyword>
<sequence length="301" mass="33801">MNLNFRQLEVFRAVMIAKTISGAAEILNVSQPGISRLLKYMEYKMGIALFERSKGRLIPTPEGLELFREVEPIYQRIEGLEDTIGRIIRGDNLQFHIGCTPSLSNVVAPWLFAEIKKVMPDVMLKLETLPNEAMAEYVSQRRIDFAIALGEVSHPLVQADPSTHLRLQVVLPEDHPLASREQLTFEDIAGHPIVNYFPETLLGQAIRDGFEEIGKEPQTAVMVRYADDACAMAEQRLGLTVALEYTAIPGRYPGLVSVPLGDVRQSIYFVRHNEVSMSNHLRNCFETAQSKLAEIHTSLLT</sequence>
<dbReference type="Proteomes" id="UP000175691">
    <property type="component" value="Unassembled WGS sequence"/>
</dbReference>
<dbReference type="InterPro" id="IPR036390">
    <property type="entry name" value="WH_DNA-bd_sf"/>
</dbReference>
<evidence type="ECO:0000259" key="5">
    <source>
        <dbReference type="PROSITE" id="PS50931"/>
    </source>
</evidence>
<reference evidence="6 7" key="1">
    <citation type="submission" date="2016-08" db="EMBL/GenBank/DDBJ databases">
        <authorList>
            <person name="Seilhamer J.J."/>
        </authorList>
    </citation>
    <scope>NUCLEOTIDE SEQUENCE [LARGE SCALE GENOMIC DNA]</scope>
    <source>
        <strain evidence="6 7">KCTC 42603</strain>
    </source>
</reference>
<dbReference type="InterPro" id="IPR000847">
    <property type="entry name" value="LysR_HTH_N"/>
</dbReference>
<dbReference type="OrthoDB" id="646694at2"/>
<dbReference type="Pfam" id="PF03466">
    <property type="entry name" value="LysR_substrate"/>
    <property type="match status" value="1"/>
</dbReference>
<dbReference type="InterPro" id="IPR005119">
    <property type="entry name" value="LysR_subst-bd"/>
</dbReference>
<dbReference type="RefSeq" id="WP_070124774.1">
    <property type="nucleotide sequence ID" value="NZ_MDHN01000015.1"/>
</dbReference>
<dbReference type="GO" id="GO:0003700">
    <property type="term" value="F:DNA-binding transcription factor activity"/>
    <property type="evidence" value="ECO:0007669"/>
    <property type="project" value="InterPro"/>
</dbReference>
<protein>
    <recommendedName>
        <fullName evidence="5">HTH lysR-type domain-containing protein</fullName>
    </recommendedName>
</protein>
<dbReference type="Gene3D" id="3.40.190.290">
    <property type="match status" value="1"/>
</dbReference>
<dbReference type="GO" id="GO:0010628">
    <property type="term" value="P:positive regulation of gene expression"/>
    <property type="evidence" value="ECO:0007669"/>
    <property type="project" value="TreeGrafter"/>
</dbReference>
<dbReference type="InterPro" id="IPR036388">
    <property type="entry name" value="WH-like_DNA-bd_sf"/>
</dbReference>
<accession>A0A1E7ZCK7</accession>
<proteinExistence type="inferred from homology"/>
<dbReference type="SUPFAM" id="SSF46785">
    <property type="entry name" value="Winged helix' DNA-binding domain"/>
    <property type="match status" value="1"/>
</dbReference>